<evidence type="ECO:0000313" key="4">
    <source>
        <dbReference type="Proteomes" id="UP000001357"/>
    </source>
</evidence>
<dbReference type="SUPFAM" id="SSF81606">
    <property type="entry name" value="PP2C-like"/>
    <property type="match status" value="1"/>
</dbReference>
<dbReference type="GO" id="GO:0005739">
    <property type="term" value="C:mitochondrion"/>
    <property type="evidence" value="ECO:0000318"/>
    <property type="project" value="GO_Central"/>
</dbReference>
<dbReference type="SMART" id="SM00332">
    <property type="entry name" value="PP2Cc"/>
    <property type="match status" value="1"/>
</dbReference>
<evidence type="ECO:0000313" key="3">
    <source>
        <dbReference type="EMBL" id="EDQ89602.1"/>
    </source>
</evidence>
<dbReference type="PANTHER" id="PTHR13832:SF792">
    <property type="entry name" value="GM14286P"/>
    <property type="match status" value="1"/>
</dbReference>
<proteinExistence type="predicted"/>
<feature type="region of interest" description="Disordered" evidence="1">
    <location>
        <begin position="18"/>
        <end position="41"/>
    </location>
</feature>
<name>A9UYG5_MONBE</name>
<protein>
    <recommendedName>
        <fullName evidence="2">PPM-type phosphatase domain-containing protein</fullName>
    </recommendedName>
</protein>
<feature type="domain" description="PPM-type phosphatase" evidence="2">
    <location>
        <begin position="124"/>
        <end position="443"/>
    </location>
</feature>
<dbReference type="Gene3D" id="3.60.40.10">
    <property type="entry name" value="PPM-type phosphatase domain"/>
    <property type="match status" value="1"/>
</dbReference>
<dbReference type="AlphaFoldDB" id="A9UYG5"/>
<reference evidence="3 4" key="1">
    <citation type="journal article" date="2008" name="Nature">
        <title>The genome of the choanoflagellate Monosiga brevicollis and the origin of metazoans.</title>
        <authorList>
            <consortium name="JGI Sequencing"/>
            <person name="King N."/>
            <person name="Westbrook M.J."/>
            <person name="Young S.L."/>
            <person name="Kuo A."/>
            <person name="Abedin M."/>
            <person name="Chapman J."/>
            <person name="Fairclough S."/>
            <person name="Hellsten U."/>
            <person name="Isogai Y."/>
            <person name="Letunic I."/>
            <person name="Marr M."/>
            <person name="Pincus D."/>
            <person name="Putnam N."/>
            <person name="Rokas A."/>
            <person name="Wright K.J."/>
            <person name="Zuzow R."/>
            <person name="Dirks W."/>
            <person name="Good M."/>
            <person name="Goodstein D."/>
            <person name="Lemons D."/>
            <person name="Li W."/>
            <person name="Lyons J.B."/>
            <person name="Morris A."/>
            <person name="Nichols S."/>
            <person name="Richter D.J."/>
            <person name="Salamov A."/>
            <person name="Bork P."/>
            <person name="Lim W.A."/>
            <person name="Manning G."/>
            <person name="Miller W.T."/>
            <person name="McGinnis W."/>
            <person name="Shapiro H."/>
            <person name="Tjian R."/>
            <person name="Grigoriev I.V."/>
            <person name="Rokhsar D."/>
        </authorList>
    </citation>
    <scope>NUCLEOTIDE SEQUENCE [LARGE SCALE GENOMIC DNA]</scope>
    <source>
        <strain evidence="4">MX1 / ATCC 50154</strain>
    </source>
</reference>
<dbReference type="EMBL" id="CH991550">
    <property type="protein sequence ID" value="EDQ89602.1"/>
    <property type="molecule type" value="Genomic_DNA"/>
</dbReference>
<dbReference type="Pfam" id="PF00481">
    <property type="entry name" value="PP2C"/>
    <property type="match status" value="1"/>
</dbReference>
<dbReference type="InterPro" id="IPR001932">
    <property type="entry name" value="PPM-type_phosphatase-like_dom"/>
</dbReference>
<dbReference type="InterPro" id="IPR015655">
    <property type="entry name" value="PP2C"/>
</dbReference>
<feature type="compositionally biased region" description="Low complexity" evidence="1">
    <location>
        <begin position="488"/>
        <end position="514"/>
    </location>
</feature>
<evidence type="ECO:0000256" key="1">
    <source>
        <dbReference type="SAM" id="MobiDB-lite"/>
    </source>
</evidence>
<dbReference type="FunCoup" id="A9UYG5">
    <property type="interactions" value="1189"/>
</dbReference>
<dbReference type="eggNOG" id="KOG0700">
    <property type="taxonomic scope" value="Eukaryota"/>
</dbReference>
<dbReference type="RefSeq" id="XP_001745631.1">
    <property type="nucleotide sequence ID" value="XM_001745579.1"/>
</dbReference>
<accession>A9UYG5</accession>
<dbReference type="OMA" id="ANAFLIM"/>
<dbReference type="Proteomes" id="UP000001357">
    <property type="component" value="Unassembled WGS sequence"/>
</dbReference>
<dbReference type="InterPro" id="IPR036457">
    <property type="entry name" value="PPM-type-like_dom_sf"/>
</dbReference>
<dbReference type="GO" id="GO:0004741">
    <property type="term" value="F:[pyruvate dehydrogenase (acetyl-transferring)]-phosphatase activity"/>
    <property type="evidence" value="ECO:0000318"/>
    <property type="project" value="GO_Central"/>
</dbReference>
<dbReference type="PANTHER" id="PTHR13832">
    <property type="entry name" value="PROTEIN PHOSPHATASE 2C"/>
    <property type="match status" value="1"/>
</dbReference>
<organism evidence="3 4">
    <name type="scientific">Monosiga brevicollis</name>
    <name type="common">Choanoflagellate</name>
    <dbReference type="NCBI Taxonomy" id="81824"/>
    <lineage>
        <taxon>Eukaryota</taxon>
        <taxon>Choanoflagellata</taxon>
        <taxon>Craspedida</taxon>
        <taxon>Salpingoecidae</taxon>
        <taxon>Monosiga</taxon>
    </lineage>
</organism>
<evidence type="ECO:0000259" key="2">
    <source>
        <dbReference type="PROSITE" id="PS51746"/>
    </source>
</evidence>
<dbReference type="CDD" id="cd00143">
    <property type="entry name" value="PP2Cc"/>
    <property type="match status" value="1"/>
</dbReference>
<dbReference type="STRING" id="81824.A9UYG5"/>
<dbReference type="GeneID" id="5890836"/>
<dbReference type="PROSITE" id="PS51746">
    <property type="entry name" value="PPM_2"/>
    <property type="match status" value="1"/>
</dbReference>
<gene>
    <name evidence="3" type="ORF">MONBRDRAFT_32270</name>
</gene>
<dbReference type="InParanoid" id="A9UYG5"/>
<sequence>MWTRTILRAGRGLFGSHARATSRLPASPRVTPSMRTMSSQEPESLKEAAASSAQSAMKAFGVVMATTVVAGVGIYTYQISQEKGINIEELNRRVDTKGKRGGDSNVDPLRALIAKNQELKPVNFQGVIELQTAWLNANDPMEDRHSAHSLGAHGVLVGMFDGHSGFAASDAASTFLSSYINKSLTNVPPNADELTICEALEQAFLDFDRDFTETVPNMALKTGNSDVIEAFVNPALAGAVSVNALIHPTGIFVANTGDCRCVMGVRRGVGHRPVIMSIDQTGDTPSEILRLQQEHPGEEESVVRRGRVLGNLQPARAFGDSRYKWSRDLMQQLGVRVPNGYLTPPYVTARPEVLFYPHAPANAFLIMATDGLWDVVDPEAAVQTVSQALANGADALSAAGKLVHHALENYAREAQLPLDSLMEIPAGQARNFRDDITVTVVMLDSVEKPPVIEETAPGVPSVIDAAQILSQLSSPPDVLLPQVFENAVGNQQGPNQPVNQASAEASSASAEQAQPTTEPSSGA</sequence>
<dbReference type="KEGG" id="mbr:MONBRDRAFT_32270"/>
<keyword evidence="4" id="KW-1185">Reference proteome</keyword>
<feature type="region of interest" description="Disordered" evidence="1">
    <location>
        <begin position="483"/>
        <end position="523"/>
    </location>
</feature>